<dbReference type="InterPro" id="IPR002059">
    <property type="entry name" value="CSP_DNA-bd"/>
</dbReference>
<sequence length="76" mass="8683">MQLGKVRWYDAGVGRGIIDADDGKVVFLPYHAIEGTDISRFQLTEKQRVEFDLTNEAFSFDGLTGQYRATRMRPVK</sequence>
<dbReference type="Gene3D" id="2.40.50.140">
    <property type="entry name" value="Nucleic acid-binding proteins"/>
    <property type="match status" value="1"/>
</dbReference>
<dbReference type="GO" id="GO:0003676">
    <property type="term" value="F:nucleic acid binding"/>
    <property type="evidence" value="ECO:0007669"/>
    <property type="project" value="InterPro"/>
</dbReference>
<dbReference type="PATRIC" id="fig|1423810.4.peg.1813"/>
<protein>
    <recommendedName>
        <fullName evidence="1">CSD domain-containing protein</fullName>
    </recommendedName>
</protein>
<feature type="domain" description="CSD" evidence="1">
    <location>
        <begin position="1"/>
        <end position="74"/>
    </location>
</feature>
<dbReference type="AlphaFoldDB" id="A0A0R2CEB8"/>
<dbReference type="PROSITE" id="PS51857">
    <property type="entry name" value="CSD_2"/>
    <property type="match status" value="1"/>
</dbReference>
<gene>
    <name evidence="2" type="ORF">FD19_GL001765</name>
</gene>
<dbReference type="Pfam" id="PF00313">
    <property type="entry name" value="CSD"/>
    <property type="match status" value="1"/>
</dbReference>
<keyword evidence="3" id="KW-1185">Reference proteome</keyword>
<reference evidence="2 3" key="1">
    <citation type="journal article" date="2015" name="Genome Announc.">
        <title>Expanding the biotechnology potential of lactobacilli through comparative genomics of 213 strains and associated genera.</title>
        <authorList>
            <person name="Sun Z."/>
            <person name="Harris H.M."/>
            <person name="McCann A."/>
            <person name="Guo C."/>
            <person name="Argimon S."/>
            <person name="Zhang W."/>
            <person name="Yang X."/>
            <person name="Jeffery I.B."/>
            <person name="Cooney J.C."/>
            <person name="Kagawa T.F."/>
            <person name="Liu W."/>
            <person name="Song Y."/>
            <person name="Salvetti E."/>
            <person name="Wrobel A."/>
            <person name="Rasinkangas P."/>
            <person name="Parkhill J."/>
            <person name="Rea M.C."/>
            <person name="O'Sullivan O."/>
            <person name="Ritari J."/>
            <person name="Douillard F.P."/>
            <person name="Paul Ross R."/>
            <person name="Yang R."/>
            <person name="Briner A.E."/>
            <person name="Felis G.E."/>
            <person name="de Vos W.M."/>
            <person name="Barrangou R."/>
            <person name="Klaenhammer T.R."/>
            <person name="Caufield P.W."/>
            <person name="Cui Y."/>
            <person name="Zhang H."/>
            <person name="O'Toole P.W."/>
        </authorList>
    </citation>
    <scope>NUCLEOTIDE SEQUENCE [LARGE SCALE GENOMIC DNA]</scope>
    <source>
        <strain evidence="2 3">DSM 22698</strain>
    </source>
</reference>
<organism evidence="2 3">
    <name type="scientific">Lacticaseibacillus thailandensis DSM 22698 = JCM 13996</name>
    <dbReference type="NCBI Taxonomy" id="1423810"/>
    <lineage>
        <taxon>Bacteria</taxon>
        <taxon>Bacillati</taxon>
        <taxon>Bacillota</taxon>
        <taxon>Bacilli</taxon>
        <taxon>Lactobacillales</taxon>
        <taxon>Lactobacillaceae</taxon>
        <taxon>Lacticaseibacillus</taxon>
    </lineage>
</organism>
<dbReference type="SUPFAM" id="SSF50249">
    <property type="entry name" value="Nucleic acid-binding proteins"/>
    <property type="match status" value="1"/>
</dbReference>
<dbReference type="Proteomes" id="UP000051789">
    <property type="component" value="Unassembled WGS sequence"/>
</dbReference>
<dbReference type="RefSeq" id="WP_056969679.1">
    <property type="nucleotide sequence ID" value="NZ_AYZK01000006.1"/>
</dbReference>
<evidence type="ECO:0000313" key="3">
    <source>
        <dbReference type="Proteomes" id="UP000051789"/>
    </source>
</evidence>
<evidence type="ECO:0000259" key="1">
    <source>
        <dbReference type="PROSITE" id="PS51857"/>
    </source>
</evidence>
<comment type="caution">
    <text evidence="2">The sequence shown here is derived from an EMBL/GenBank/DDBJ whole genome shotgun (WGS) entry which is preliminary data.</text>
</comment>
<accession>A0A0R2CEB8</accession>
<name>A0A0R2CEB8_9LACO</name>
<dbReference type="InterPro" id="IPR012340">
    <property type="entry name" value="NA-bd_OB-fold"/>
</dbReference>
<dbReference type="EMBL" id="AYZK01000006">
    <property type="protein sequence ID" value="KRM86715.1"/>
    <property type="molecule type" value="Genomic_DNA"/>
</dbReference>
<proteinExistence type="predicted"/>
<evidence type="ECO:0000313" key="2">
    <source>
        <dbReference type="EMBL" id="KRM86715.1"/>
    </source>
</evidence>